<dbReference type="Gene3D" id="1.20.140.40">
    <property type="entry name" value="Invertase/pectin methylesterase inhibitor family protein"/>
    <property type="match status" value="1"/>
</dbReference>
<comment type="caution">
    <text evidence="12">The sequence shown here is derived from an EMBL/GenBank/DDBJ whole genome shotgun (WGS) entry which is preliminary data.</text>
</comment>
<dbReference type="InterPro" id="IPR035513">
    <property type="entry name" value="Invertase/methylesterase_inhib"/>
</dbReference>
<dbReference type="Gene3D" id="2.160.20.10">
    <property type="entry name" value="Single-stranded right-handed beta-helix, Pectin lyase-like"/>
    <property type="match status" value="1"/>
</dbReference>
<dbReference type="Pfam" id="PF01095">
    <property type="entry name" value="Pectinesterase"/>
    <property type="match status" value="1"/>
</dbReference>
<gene>
    <name evidence="12" type="ORF">KC19_8G074900</name>
</gene>
<evidence type="ECO:0000256" key="3">
    <source>
        <dbReference type="ARBA" id="ARBA00006027"/>
    </source>
</evidence>
<dbReference type="Proteomes" id="UP000822688">
    <property type="component" value="Chromosome 8"/>
</dbReference>
<comment type="similarity">
    <text evidence="4">In the C-terminal section; belongs to the pectinesterase family.</text>
</comment>
<dbReference type="GO" id="GO:0030599">
    <property type="term" value="F:pectinesterase activity"/>
    <property type="evidence" value="ECO:0007669"/>
    <property type="project" value="UniProtKB-UniRule"/>
</dbReference>
<comment type="catalytic activity">
    <reaction evidence="10">
        <text>[(1-&gt;4)-alpha-D-galacturonosyl methyl ester](n) + n H2O = [(1-&gt;4)-alpha-D-galacturonosyl](n) + n methanol + n H(+)</text>
        <dbReference type="Rhea" id="RHEA:22380"/>
        <dbReference type="Rhea" id="RHEA-COMP:14570"/>
        <dbReference type="Rhea" id="RHEA-COMP:14573"/>
        <dbReference type="ChEBI" id="CHEBI:15377"/>
        <dbReference type="ChEBI" id="CHEBI:15378"/>
        <dbReference type="ChEBI" id="CHEBI:17790"/>
        <dbReference type="ChEBI" id="CHEBI:140522"/>
        <dbReference type="ChEBI" id="CHEBI:140523"/>
        <dbReference type="EC" id="3.1.1.11"/>
    </reaction>
</comment>
<dbReference type="Pfam" id="PF04043">
    <property type="entry name" value="PMEI"/>
    <property type="match status" value="1"/>
</dbReference>
<keyword evidence="10" id="KW-0732">Signal</keyword>
<comment type="pathway">
    <text evidence="2 10">Glycan metabolism; pectin degradation; 2-dehydro-3-deoxy-D-gluconate from pectin: step 1/5.</text>
</comment>
<dbReference type="GO" id="GO:0042545">
    <property type="term" value="P:cell wall modification"/>
    <property type="evidence" value="ECO:0007669"/>
    <property type="project" value="UniProtKB-UniRule"/>
</dbReference>
<evidence type="ECO:0000256" key="7">
    <source>
        <dbReference type="ARBA" id="ARBA00022801"/>
    </source>
</evidence>
<dbReference type="GO" id="GO:0045490">
    <property type="term" value="P:pectin catabolic process"/>
    <property type="evidence" value="ECO:0007669"/>
    <property type="project" value="UniProtKB-UniRule"/>
</dbReference>
<dbReference type="GO" id="GO:0004857">
    <property type="term" value="F:enzyme inhibitor activity"/>
    <property type="evidence" value="ECO:0007669"/>
    <property type="project" value="InterPro"/>
</dbReference>
<feature type="chain" id="PRO_5035970179" description="Pectinesterase" evidence="10">
    <location>
        <begin position="19"/>
        <end position="574"/>
    </location>
</feature>
<evidence type="ECO:0000256" key="8">
    <source>
        <dbReference type="ARBA" id="ARBA00023085"/>
    </source>
</evidence>
<dbReference type="InterPro" id="IPR011050">
    <property type="entry name" value="Pectin_lyase_fold/virulence"/>
</dbReference>
<keyword evidence="8 10" id="KW-0063">Aspartyl esterase</keyword>
<feature type="domain" description="Pectinesterase inhibitor" evidence="11">
    <location>
        <begin position="48"/>
        <end position="199"/>
    </location>
</feature>
<evidence type="ECO:0000256" key="6">
    <source>
        <dbReference type="ARBA" id="ARBA00022512"/>
    </source>
</evidence>
<dbReference type="EC" id="3.1.1.11" evidence="5 10"/>
<dbReference type="InterPro" id="IPR033131">
    <property type="entry name" value="Pectinesterase_Asp_AS"/>
</dbReference>
<dbReference type="SMART" id="SM00856">
    <property type="entry name" value="PMEI"/>
    <property type="match status" value="1"/>
</dbReference>
<evidence type="ECO:0000313" key="13">
    <source>
        <dbReference type="Proteomes" id="UP000822688"/>
    </source>
</evidence>
<evidence type="ECO:0000259" key="11">
    <source>
        <dbReference type="SMART" id="SM00856"/>
    </source>
</evidence>
<dbReference type="PROSITE" id="PS00800">
    <property type="entry name" value="PECTINESTERASE_1"/>
    <property type="match status" value="1"/>
</dbReference>
<evidence type="ECO:0000256" key="1">
    <source>
        <dbReference type="ARBA" id="ARBA00004191"/>
    </source>
</evidence>
<evidence type="ECO:0000256" key="10">
    <source>
        <dbReference type="RuleBase" id="RU000589"/>
    </source>
</evidence>
<dbReference type="FunFam" id="2.160.20.10:FF:000029">
    <property type="entry name" value="Pectinesterase 4"/>
    <property type="match status" value="1"/>
</dbReference>
<organism evidence="12 13">
    <name type="scientific">Ceratodon purpureus</name>
    <name type="common">Fire moss</name>
    <name type="synonym">Dicranum purpureum</name>
    <dbReference type="NCBI Taxonomy" id="3225"/>
    <lineage>
        <taxon>Eukaryota</taxon>
        <taxon>Viridiplantae</taxon>
        <taxon>Streptophyta</taxon>
        <taxon>Embryophyta</taxon>
        <taxon>Bryophyta</taxon>
        <taxon>Bryophytina</taxon>
        <taxon>Bryopsida</taxon>
        <taxon>Dicranidae</taxon>
        <taxon>Pseudoditrichales</taxon>
        <taxon>Ditrichaceae</taxon>
        <taxon>Ceratodon</taxon>
    </lineage>
</organism>
<accession>A0A8T0GY87</accession>
<dbReference type="AlphaFoldDB" id="A0A8T0GY87"/>
<dbReference type="PANTHER" id="PTHR31707">
    <property type="entry name" value="PECTINESTERASE"/>
    <property type="match status" value="1"/>
</dbReference>
<feature type="active site" evidence="9">
    <location>
        <position position="411"/>
    </location>
</feature>
<keyword evidence="6 10" id="KW-0134">Cell wall</keyword>
<comment type="function">
    <text evidence="10">Acts in the modification of cell walls via demethylesterification of cell wall pectin.</text>
</comment>
<evidence type="ECO:0000256" key="5">
    <source>
        <dbReference type="ARBA" id="ARBA00013229"/>
    </source>
</evidence>
<evidence type="ECO:0000256" key="2">
    <source>
        <dbReference type="ARBA" id="ARBA00005184"/>
    </source>
</evidence>
<proteinExistence type="inferred from homology"/>
<dbReference type="NCBIfam" id="TIGR01614">
    <property type="entry name" value="PME_inhib"/>
    <property type="match status" value="1"/>
</dbReference>
<dbReference type="InterPro" id="IPR006501">
    <property type="entry name" value="Pectinesterase_inhib_dom"/>
</dbReference>
<reference evidence="12" key="1">
    <citation type="submission" date="2020-06" db="EMBL/GenBank/DDBJ databases">
        <title>WGS assembly of Ceratodon purpureus strain R40.</title>
        <authorList>
            <person name="Carey S.B."/>
            <person name="Jenkins J."/>
            <person name="Shu S."/>
            <person name="Lovell J.T."/>
            <person name="Sreedasyam A."/>
            <person name="Maumus F."/>
            <person name="Tiley G.P."/>
            <person name="Fernandez-Pozo N."/>
            <person name="Barry K."/>
            <person name="Chen C."/>
            <person name="Wang M."/>
            <person name="Lipzen A."/>
            <person name="Daum C."/>
            <person name="Saski C.A."/>
            <person name="Payton A.C."/>
            <person name="Mcbreen J.C."/>
            <person name="Conrad R.E."/>
            <person name="Kollar L.M."/>
            <person name="Olsson S."/>
            <person name="Huttunen S."/>
            <person name="Landis J.B."/>
            <person name="Wickett N.J."/>
            <person name="Johnson M.G."/>
            <person name="Rensing S.A."/>
            <person name="Grimwood J."/>
            <person name="Schmutz J."/>
            <person name="Mcdaniel S.F."/>
        </authorList>
    </citation>
    <scope>NUCLEOTIDE SEQUENCE</scope>
    <source>
        <strain evidence="12">R40</strain>
    </source>
</reference>
<feature type="signal peptide" evidence="10">
    <location>
        <begin position="1"/>
        <end position="18"/>
    </location>
</feature>
<dbReference type="CDD" id="cd15798">
    <property type="entry name" value="PMEI-like_3"/>
    <property type="match status" value="1"/>
</dbReference>
<sequence>MAARVAHVVMLVLCFVNAGSVVCVQQRNPDGRHSYMGRQLKQAAPGGGNSVTITEACAATHFPASCLQALNGDPRSASAVPRELVAIAIGVAHSYATTSEADAATLAARVGGAGNVNLTSVSRMCSEVTDLASFHIQNSQNAVNGPLLNDVQAWLSGALTFTTDCSAGLGQVSSVLPFVGEMKGRLDASQEMISNALAMTDALVNYGANTALWKPPPLSKDQMLFEDASFALKHDLHSAKKLPHWLSARDHNLLRGRLDVAPSVTVDLASPFSSIQRAVDLAPDWSGPRYIIYIKAGVYNEVVRIPKHKTNLMFMGDGSDKTIITGSMSDSQVGMITWATATVAVSGQGFIARGITFQNTAGPDGRQAVALRVNSDQSAFQSCAVVGYQDSLYTHSFRQFYKDMYISGTVDFIFGNSAAVFQNSQLVVRVGAPGATTSTLTAQGRTDSGQTTGLVFQDCAITGTPEYLALFQANRQAHQAFLGRPWKTFSRTVFIRTYIDQIIDPSGWLPWNGNFALSTLFAAEFGTYGPGAANLNNRVTWSSQLTTPQAQAFSISSFIQGPSWLPATGIPFTP</sequence>
<dbReference type="SUPFAM" id="SSF51126">
    <property type="entry name" value="Pectin lyase-like"/>
    <property type="match status" value="1"/>
</dbReference>
<comment type="similarity">
    <text evidence="3">In the N-terminal section; belongs to the PMEI family.</text>
</comment>
<evidence type="ECO:0000256" key="4">
    <source>
        <dbReference type="ARBA" id="ARBA00007786"/>
    </source>
</evidence>
<evidence type="ECO:0000256" key="9">
    <source>
        <dbReference type="PROSITE-ProRule" id="PRU10040"/>
    </source>
</evidence>
<dbReference type="InterPro" id="IPR000070">
    <property type="entry name" value="Pectinesterase_cat"/>
</dbReference>
<keyword evidence="7 10" id="KW-0378">Hydrolase</keyword>
<dbReference type="InterPro" id="IPR012334">
    <property type="entry name" value="Pectin_lyas_fold"/>
</dbReference>
<name>A0A8T0GY87_CERPU</name>
<keyword evidence="10" id="KW-0961">Cell wall biogenesis/degradation</keyword>
<dbReference type="PROSITE" id="PS00503">
    <property type="entry name" value="PECTINESTERASE_2"/>
    <property type="match status" value="1"/>
</dbReference>
<comment type="subcellular location">
    <subcellularLocation>
        <location evidence="1 10">Secreted</location>
        <location evidence="1 10">Cell wall</location>
    </subcellularLocation>
</comment>
<dbReference type="EMBL" id="CM026429">
    <property type="protein sequence ID" value="KAG0564000.1"/>
    <property type="molecule type" value="Genomic_DNA"/>
</dbReference>
<protein>
    <recommendedName>
        <fullName evidence="5 10">Pectinesterase</fullName>
        <ecNumber evidence="5 10">3.1.1.11</ecNumber>
    </recommendedName>
</protein>
<evidence type="ECO:0000313" key="12">
    <source>
        <dbReference type="EMBL" id="KAG0564000.1"/>
    </source>
</evidence>
<dbReference type="SUPFAM" id="SSF101148">
    <property type="entry name" value="Plant invertase/pectin methylesterase inhibitor"/>
    <property type="match status" value="1"/>
</dbReference>
<keyword evidence="13" id="KW-1185">Reference proteome</keyword>
<dbReference type="InterPro" id="IPR018040">
    <property type="entry name" value="Pectinesterase_Tyr_AS"/>
</dbReference>
<keyword evidence="10" id="KW-0964">Secreted</keyword>